<dbReference type="FunFam" id="3.50.50.60:FF:000115">
    <property type="entry name" value="Salicylate hydroxylase, putative"/>
    <property type="match status" value="1"/>
</dbReference>
<evidence type="ECO:0000256" key="2">
    <source>
        <dbReference type="ARBA" id="ARBA00022630"/>
    </source>
</evidence>
<dbReference type="AlphaFoldDB" id="A0A4S2MJY5"/>
<dbReference type="PRINTS" id="PR00420">
    <property type="entry name" value="RNGMNOXGNASE"/>
</dbReference>
<comment type="similarity">
    <text evidence="1">Belongs to the paxM FAD-dependent monooxygenase family.</text>
</comment>
<gene>
    <name evidence="8" type="ORF">EX30DRAFT_398624</name>
</gene>
<name>A0A4S2MJY5_9PEZI</name>
<accession>A0A4S2MJY5</accession>
<evidence type="ECO:0000313" key="9">
    <source>
        <dbReference type="Proteomes" id="UP000298138"/>
    </source>
</evidence>
<evidence type="ECO:0000256" key="5">
    <source>
        <dbReference type="ARBA" id="ARBA00023033"/>
    </source>
</evidence>
<evidence type="ECO:0000256" key="4">
    <source>
        <dbReference type="ARBA" id="ARBA00023002"/>
    </source>
</evidence>
<dbReference type="InterPro" id="IPR036188">
    <property type="entry name" value="FAD/NAD-bd_sf"/>
</dbReference>
<dbReference type="InParanoid" id="A0A4S2MJY5"/>
<feature type="compositionally biased region" description="Basic and acidic residues" evidence="6">
    <location>
        <begin position="369"/>
        <end position="387"/>
    </location>
</feature>
<dbReference type="Pfam" id="PF01494">
    <property type="entry name" value="FAD_binding_3"/>
    <property type="match status" value="1"/>
</dbReference>
<feature type="region of interest" description="Disordered" evidence="6">
    <location>
        <begin position="369"/>
        <end position="392"/>
    </location>
</feature>
<keyword evidence="2" id="KW-0285">Flavoprotein</keyword>
<evidence type="ECO:0000256" key="6">
    <source>
        <dbReference type="SAM" id="MobiDB-lite"/>
    </source>
</evidence>
<dbReference type="OrthoDB" id="16820at2759"/>
<proteinExistence type="inferred from homology"/>
<organism evidence="8 9">
    <name type="scientific">Ascodesmis nigricans</name>
    <dbReference type="NCBI Taxonomy" id="341454"/>
    <lineage>
        <taxon>Eukaryota</taxon>
        <taxon>Fungi</taxon>
        <taxon>Dikarya</taxon>
        <taxon>Ascomycota</taxon>
        <taxon>Pezizomycotina</taxon>
        <taxon>Pezizomycetes</taxon>
        <taxon>Pezizales</taxon>
        <taxon>Ascodesmidaceae</taxon>
        <taxon>Ascodesmis</taxon>
    </lineage>
</organism>
<keyword evidence="4" id="KW-0560">Oxidoreductase</keyword>
<keyword evidence="5" id="KW-0503">Monooxygenase</keyword>
<dbReference type="SUPFAM" id="SSF54373">
    <property type="entry name" value="FAD-linked reductases, C-terminal domain"/>
    <property type="match status" value="1"/>
</dbReference>
<dbReference type="InterPro" id="IPR050493">
    <property type="entry name" value="FAD-dep_Monooxygenase_BioMet"/>
</dbReference>
<sequence>MPPKKQPLHVLIVGAGLGGLSCAIATRLSGHRVTVLEQSPSLGEVGAGIQIPPNSSKILFSWDLGPALSAAAVHPEAFIIRSYRDGSELARQQMRGYVETEYGAPYLHIHRGDFHEVLVEKARELGVEIVLNAKVTAIDFEAPAVTIETGKTFTADLVVAADGLKSRCRELFLGRADPPKDTGDLAYRILVKTEDMKQDPLLRELTEVPYVNYWIGPDQHAVCYLLRSSNLYNIVLLSPDTLPPSTPIAPATPSELHALFSTWDPRLTRLLTLSTAATKWRLQNSTELPSWVHASSRFCLLGDACHATLPYLAQGAAMAVEDGAVLGGLLKGIGRGDGLGEVLRVYEELRKKRTTRVVRGSSELRGVFHMRDGEKQKERDRRLRGGERGNPMPWKEGRVQRWLFGYDAGAEVERAWKEGLEAVYGRREEGGSMSKL</sequence>
<feature type="domain" description="FAD-binding" evidence="7">
    <location>
        <begin position="9"/>
        <end position="360"/>
    </location>
</feature>
<dbReference type="PANTHER" id="PTHR13789:SF147">
    <property type="entry name" value="PUTATIVE (AFU_ORTHOLOGUE AFUA_2G01950)-RELATED"/>
    <property type="match status" value="1"/>
</dbReference>
<dbReference type="EMBL" id="ML220155">
    <property type="protein sequence ID" value="TGZ77296.1"/>
    <property type="molecule type" value="Genomic_DNA"/>
</dbReference>
<dbReference type="InterPro" id="IPR002938">
    <property type="entry name" value="FAD-bd"/>
</dbReference>
<evidence type="ECO:0000259" key="7">
    <source>
        <dbReference type="Pfam" id="PF01494"/>
    </source>
</evidence>
<dbReference type="GO" id="GO:0071949">
    <property type="term" value="F:FAD binding"/>
    <property type="evidence" value="ECO:0007669"/>
    <property type="project" value="InterPro"/>
</dbReference>
<reference evidence="8 9" key="1">
    <citation type="submission" date="2019-04" db="EMBL/GenBank/DDBJ databases">
        <title>Comparative genomics and transcriptomics to analyze fruiting body development in filamentous ascomycetes.</title>
        <authorList>
            <consortium name="DOE Joint Genome Institute"/>
            <person name="Lutkenhaus R."/>
            <person name="Traeger S."/>
            <person name="Breuer J."/>
            <person name="Kuo A."/>
            <person name="Lipzen A."/>
            <person name="Pangilinan J."/>
            <person name="Dilworth D."/>
            <person name="Sandor L."/>
            <person name="Poggeler S."/>
            <person name="Barry K."/>
            <person name="Grigoriev I.V."/>
            <person name="Nowrousian M."/>
        </authorList>
    </citation>
    <scope>NUCLEOTIDE SEQUENCE [LARGE SCALE GENOMIC DNA]</scope>
    <source>
        <strain evidence="8 9">CBS 389.68</strain>
    </source>
</reference>
<dbReference type="GO" id="GO:0004497">
    <property type="term" value="F:monooxygenase activity"/>
    <property type="evidence" value="ECO:0007669"/>
    <property type="project" value="UniProtKB-KW"/>
</dbReference>
<dbReference type="Proteomes" id="UP000298138">
    <property type="component" value="Unassembled WGS sequence"/>
</dbReference>
<keyword evidence="9" id="KW-1185">Reference proteome</keyword>
<evidence type="ECO:0000256" key="3">
    <source>
        <dbReference type="ARBA" id="ARBA00022827"/>
    </source>
</evidence>
<dbReference type="PANTHER" id="PTHR13789">
    <property type="entry name" value="MONOOXYGENASE"/>
    <property type="match status" value="1"/>
</dbReference>
<keyword evidence="3" id="KW-0274">FAD</keyword>
<protein>
    <submittedName>
        <fullName evidence="8">FAD/NAD(P)-binding domain-containing protein</fullName>
    </submittedName>
</protein>
<dbReference type="Gene3D" id="3.50.50.60">
    <property type="entry name" value="FAD/NAD(P)-binding domain"/>
    <property type="match status" value="1"/>
</dbReference>
<evidence type="ECO:0000256" key="1">
    <source>
        <dbReference type="ARBA" id="ARBA00007992"/>
    </source>
</evidence>
<dbReference type="STRING" id="341454.A0A4S2MJY5"/>
<dbReference type="SUPFAM" id="SSF51905">
    <property type="entry name" value="FAD/NAD(P)-binding domain"/>
    <property type="match status" value="1"/>
</dbReference>
<evidence type="ECO:0000313" key="8">
    <source>
        <dbReference type="EMBL" id="TGZ77296.1"/>
    </source>
</evidence>
<dbReference type="PROSITE" id="PS51257">
    <property type="entry name" value="PROKAR_LIPOPROTEIN"/>
    <property type="match status" value="1"/>
</dbReference>